<evidence type="ECO:0000313" key="2">
    <source>
        <dbReference type="EMBL" id="MDI1487392.1"/>
    </source>
</evidence>
<evidence type="ECO:0000256" key="1">
    <source>
        <dbReference type="SAM" id="MobiDB-lite"/>
    </source>
</evidence>
<dbReference type="EMBL" id="JAPUFD010000005">
    <property type="protein sequence ID" value="MDI1487392.1"/>
    <property type="molecule type" value="Genomic_DNA"/>
</dbReference>
<organism evidence="2 3">
    <name type="scientific">Ramalina farinacea</name>
    <dbReference type="NCBI Taxonomy" id="258253"/>
    <lineage>
        <taxon>Eukaryota</taxon>
        <taxon>Fungi</taxon>
        <taxon>Dikarya</taxon>
        <taxon>Ascomycota</taxon>
        <taxon>Pezizomycotina</taxon>
        <taxon>Lecanoromycetes</taxon>
        <taxon>OSLEUM clade</taxon>
        <taxon>Lecanoromycetidae</taxon>
        <taxon>Lecanorales</taxon>
        <taxon>Lecanorineae</taxon>
        <taxon>Ramalinaceae</taxon>
        <taxon>Ramalina</taxon>
    </lineage>
</organism>
<feature type="region of interest" description="Disordered" evidence="1">
    <location>
        <begin position="265"/>
        <end position="334"/>
    </location>
</feature>
<gene>
    <name evidence="2" type="ORF">OHK93_006661</name>
</gene>
<reference evidence="2" key="1">
    <citation type="journal article" date="2023" name="Genome Biol. Evol.">
        <title>First Whole Genome Sequence and Flow Cytometry Genome Size Data for the Lichen-Forming Fungus Ramalina farinacea (Ascomycota).</title>
        <authorList>
            <person name="Llewellyn T."/>
            <person name="Mian S."/>
            <person name="Hill R."/>
            <person name="Leitch I.J."/>
            <person name="Gaya E."/>
        </authorList>
    </citation>
    <scope>NUCLEOTIDE SEQUENCE</scope>
    <source>
        <strain evidence="2">LIQ254RAFAR</strain>
    </source>
</reference>
<feature type="compositionally biased region" description="Low complexity" evidence="1">
    <location>
        <begin position="84"/>
        <end position="94"/>
    </location>
</feature>
<dbReference type="AlphaFoldDB" id="A0AA43QJ06"/>
<protein>
    <submittedName>
        <fullName evidence="2">Uncharacterized protein</fullName>
    </submittedName>
</protein>
<proteinExistence type="predicted"/>
<dbReference type="Proteomes" id="UP001161017">
    <property type="component" value="Unassembled WGS sequence"/>
</dbReference>
<feature type="region of interest" description="Disordered" evidence="1">
    <location>
        <begin position="39"/>
        <end position="251"/>
    </location>
</feature>
<sequence>MPGPARTIASSIRDSTAHRWSLPATSSLHSSIPITASFVGSSRAVSEPESIQPPPPLFYRRESGPPLSLPPTQDANRKSFLTMTESPTSSTSTERAFLGPKDGIPPVPPLPDLSKADPSVLPTAKEIPEYNEQSRPRKLDPDPPPNPLDVVERVRAFGRQRRPLVKSEYEEPVSPLRPSPAAPSKSASGYLHNVYPFPEVPRSDTSRRQRPRTAISHRPSMVSNTSAPRERPRTTVPRQASHSSRIEGAHDIALGNEFPAGFDFDAERAFGQMPEVPKRRSQFGSRRPPNIDVDIPHVERGSLSFLDHPTPTSYPTPSTPGHPLRRGPSVMSDRSQMTIASSEISSNWTIGKAEVVNIYPSLADDEDLGTAESSRNSIRESDRRTPPYAKMLRSKFGQYPKGRRDKALPTLPKSPLSQFPPGF</sequence>
<accession>A0AA43QJ06</accession>
<comment type="caution">
    <text evidence="2">The sequence shown here is derived from an EMBL/GenBank/DDBJ whole genome shotgun (WGS) entry which is preliminary data.</text>
</comment>
<keyword evidence="3" id="KW-1185">Reference proteome</keyword>
<feature type="compositionally biased region" description="Polar residues" evidence="1">
    <location>
        <begin position="70"/>
        <end position="83"/>
    </location>
</feature>
<name>A0AA43QJ06_9LECA</name>
<feature type="region of interest" description="Disordered" evidence="1">
    <location>
        <begin position="362"/>
        <end position="423"/>
    </location>
</feature>
<evidence type="ECO:0000313" key="3">
    <source>
        <dbReference type="Proteomes" id="UP001161017"/>
    </source>
</evidence>
<feature type="compositionally biased region" description="Basic and acidic residues" evidence="1">
    <location>
        <begin position="126"/>
        <end position="141"/>
    </location>
</feature>